<name>A0A1X1T3U8_9MYCO</name>
<dbReference type="STRING" id="126673.AWC01_13285"/>
<dbReference type="AlphaFoldDB" id="A0A1X1T3U8"/>
<organism evidence="2 3">
    <name type="scientific">Mycolicibacterium doricum</name>
    <dbReference type="NCBI Taxonomy" id="126673"/>
    <lineage>
        <taxon>Bacteria</taxon>
        <taxon>Bacillati</taxon>
        <taxon>Actinomycetota</taxon>
        <taxon>Actinomycetes</taxon>
        <taxon>Mycobacteriales</taxon>
        <taxon>Mycobacteriaceae</taxon>
        <taxon>Mycolicibacterium</taxon>
    </lineage>
</organism>
<reference evidence="1" key="3">
    <citation type="submission" date="2020-02" db="EMBL/GenBank/DDBJ databases">
        <authorList>
            <person name="Matsumoto Y."/>
            <person name="Motooka D."/>
            <person name="Nakamura S."/>
        </authorList>
    </citation>
    <scope>NUCLEOTIDE SEQUENCE</scope>
    <source>
        <strain evidence="1">JCM 12405</strain>
    </source>
</reference>
<dbReference type="Proteomes" id="UP000193564">
    <property type="component" value="Unassembled WGS sequence"/>
</dbReference>
<dbReference type="InterPro" id="IPR000415">
    <property type="entry name" value="Nitroreductase-like"/>
</dbReference>
<dbReference type="OrthoDB" id="8156917at2"/>
<dbReference type="EMBL" id="LQOS01000036">
    <property type="protein sequence ID" value="ORV39233.1"/>
    <property type="molecule type" value="Genomic_DNA"/>
</dbReference>
<keyword evidence="3" id="KW-1185">Reference proteome</keyword>
<accession>A0A1X1T3U8</accession>
<dbReference type="Gene3D" id="3.40.109.10">
    <property type="entry name" value="NADH Oxidase"/>
    <property type="match status" value="1"/>
</dbReference>
<evidence type="ECO:0000313" key="4">
    <source>
        <dbReference type="Proteomes" id="UP000467201"/>
    </source>
</evidence>
<protein>
    <submittedName>
        <fullName evidence="2">NAD(P)H nitroreductase</fullName>
    </submittedName>
</protein>
<reference evidence="2 3" key="1">
    <citation type="submission" date="2016-01" db="EMBL/GenBank/DDBJ databases">
        <title>The new phylogeny of the genus Mycobacterium.</title>
        <authorList>
            <person name="Tarcisio F."/>
            <person name="Conor M."/>
            <person name="Antonella G."/>
            <person name="Elisabetta G."/>
            <person name="Giulia F.S."/>
            <person name="Sara T."/>
            <person name="Anna F."/>
            <person name="Clotilde B."/>
            <person name="Roberto B."/>
            <person name="Veronica D.S."/>
            <person name="Fabio R."/>
            <person name="Monica P."/>
            <person name="Olivier J."/>
            <person name="Enrico T."/>
            <person name="Nicola S."/>
        </authorList>
    </citation>
    <scope>NUCLEOTIDE SEQUENCE [LARGE SCALE GENOMIC DNA]</scope>
    <source>
        <strain evidence="2 3">DSM 44339</strain>
    </source>
</reference>
<proteinExistence type="predicted"/>
<gene>
    <name evidence="2" type="ORF">AWC01_13285</name>
    <name evidence="1" type="ORF">MDOR_28990</name>
</gene>
<reference evidence="1 4" key="2">
    <citation type="journal article" date="2019" name="Emerg. Microbes Infect.">
        <title>Comprehensive subspecies identification of 175 nontuberculous mycobacteria species based on 7547 genomic profiles.</title>
        <authorList>
            <person name="Matsumoto Y."/>
            <person name="Kinjo T."/>
            <person name="Motooka D."/>
            <person name="Nabeya D."/>
            <person name="Jung N."/>
            <person name="Uechi K."/>
            <person name="Horii T."/>
            <person name="Iida T."/>
            <person name="Fujita J."/>
            <person name="Nakamura S."/>
        </authorList>
    </citation>
    <scope>NUCLEOTIDE SEQUENCE [LARGE SCALE GENOMIC DNA]</scope>
    <source>
        <strain evidence="1 4">JCM 12405</strain>
    </source>
</reference>
<dbReference type="RefSeq" id="WP_085191730.1">
    <property type="nucleotide sequence ID" value="NZ_AP022605.1"/>
</dbReference>
<dbReference type="SUPFAM" id="SSF55469">
    <property type="entry name" value="FMN-dependent nitroreductase-like"/>
    <property type="match status" value="2"/>
</dbReference>
<dbReference type="PANTHER" id="PTHR23026">
    <property type="entry name" value="NADPH NITROREDUCTASE"/>
    <property type="match status" value="1"/>
</dbReference>
<dbReference type="GO" id="GO:0016491">
    <property type="term" value="F:oxidoreductase activity"/>
    <property type="evidence" value="ECO:0007669"/>
    <property type="project" value="InterPro"/>
</dbReference>
<dbReference type="EMBL" id="AP022605">
    <property type="protein sequence ID" value="BBZ08730.1"/>
    <property type="molecule type" value="Genomic_DNA"/>
</dbReference>
<dbReference type="KEGG" id="mdr:MDOR_28990"/>
<evidence type="ECO:0000313" key="2">
    <source>
        <dbReference type="EMBL" id="ORV39233.1"/>
    </source>
</evidence>
<evidence type="ECO:0000313" key="1">
    <source>
        <dbReference type="EMBL" id="BBZ08730.1"/>
    </source>
</evidence>
<sequence length="332" mass="36725">MVDSQVIRDAVQLACRAPSLHNSQPWRWVVEGDQLRLFLDPARLLHSADRSGREAVISCGAVLDHLRVSLAAAGWTAHIDRLPDRNHRDHLATVTVTPMEFVTEADRRRADAILLRRTDRLPMATVPDWESFEPLMRARLESDVQLDVLPDDVHPELAEASQLTEALRLYDCSYHAELGWWTAPFEIGEGIPQSSLVSAAESERVDLGRSFTVTRGGERRPTIEGDRATIVVLSTDGDDRLDALRSGEAMSAVLLEATMAGLGTCTVTHVTELPSSRALVGGLLERAARPQVLIRIGLAPAVEQVPPPTPRRPLEHVLQFVRHEVCDRPRGL</sequence>
<dbReference type="InterPro" id="IPR050627">
    <property type="entry name" value="Nitroreductase/BluB"/>
</dbReference>
<dbReference type="NCBIfam" id="NF047509">
    <property type="entry name" value="Rv3131_FMN_oxido"/>
    <property type="match status" value="1"/>
</dbReference>
<dbReference type="Proteomes" id="UP000467201">
    <property type="component" value="Chromosome"/>
</dbReference>
<dbReference type="PANTHER" id="PTHR23026:SF123">
    <property type="entry name" value="NAD(P)H NITROREDUCTASE RV3131-RELATED"/>
    <property type="match status" value="1"/>
</dbReference>
<evidence type="ECO:0000313" key="3">
    <source>
        <dbReference type="Proteomes" id="UP000193564"/>
    </source>
</evidence>